<dbReference type="Proteomes" id="UP000238348">
    <property type="component" value="Chromosome"/>
</dbReference>
<reference evidence="2 3" key="1">
    <citation type="submission" date="2015-09" db="EMBL/GenBank/DDBJ databases">
        <title>Sorangium comparison.</title>
        <authorList>
            <person name="Zaburannyi N."/>
            <person name="Bunk B."/>
            <person name="Overmann J."/>
            <person name="Mueller R."/>
        </authorList>
    </citation>
    <scope>NUCLEOTIDE SEQUENCE [LARGE SCALE GENOMIC DNA]</scope>
    <source>
        <strain evidence="2 3">So ce26</strain>
    </source>
</reference>
<evidence type="ECO:0000313" key="3">
    <source>
        <dbReference type="Proteomes" id="UP000238348"/>
    </source>
</evidence>
<organism evidence="2 3">
    <name type="scientific">Sorangium cellulosum</name>
    <name type="common">Polyangium cellulosum</name>
    <dbReference type="NCBI Taxonomy" id="56"/>
    <lineage>
        <taxon>Bacteria</taxon>
        <taxon>Pseudomonadati</taxon>
        <taxon>Myxococcota</taxon>
        <taxon>Polyangia</taxon>
        <taxon>Polyangiales</taxon>
        <taxon>Polyangiaceae</taxon>
        <taxon>Sorangium</taxon>
    </lineage>
</organism>
<proteinExistence type="predicted"/>
<dbReference type="AlphaFoldDB" id="A0A2L0F398"/>
<accession>A0A2L0F398</accession>
<evidence type="ECO:0000313" key="2">
    <source>
        <dbReference type="EMBL" id="AUX45929.1"/>
    </source>
</evidence>
<feature type="region of interest" description="Disordered" evidence="1">
    <location>
        <begin position="49"/>
        <end position="78"/>
    </location>
</feature>
<dbReference type="OrthoDB" id="5494228at2"/>
<name>A0A2L0F398_SORCE</name>
<sequence length="228" mass="22693">MSDTRLQAIQLRYGAAVHMMILAAAAFTQIGCGTAYDDVYKPLTVPDGSGGSGGASGSGGAGGSGGVDGSGGAGGSSGRGGAGGMGGGCAADTDCPTTEYCSAGNCQRRQRRGAPCAAPNECVSGFCVDEHCCDTECSGVCQACNIASSEGTCSSIPGGEEDTIMCTNGNFKYCSYTGECAKMNDIGCRVSSDCVSGYCDSNETCQECGDTANICPNGQMCMNGVCRP</sequence>
<gene>
    <name evidence="2" type="ORF">SOCE26_074310</name>
</gene>
<protein>
    <submittedName>
        <fullName evidence="2">Uncharacterized protein</fullName>
    </submittedName>
</protein>
<dbReference type="RefSeq" id="WP_159397662.1">
    <property type="nucleotide sequence ID" value="NZ_CP012673.1"/>
</dbReference>
<evidence type="ECO:0000256" key="1">
    <source>
        <dbReference type="SAM" id="MobiDB-lite"/>
    </source>
</evidence>
<dbReference type="EMBL" id="CP012673">
    <property type="protein sequence ID" value="AUX45929.1"/>
    <property type="molecule type" value="Genomic_DNA"/>
</dbReference>